<evidence type="ECO:0000256" key="11">
    <source>
        <dbReference type="SAM" id="MobiDB-lite"/>
    </source>
</evidence>
<keyword evidence="3" id="KW-0479">Metal-binding</keyword>
<dbReference type="FunFam" id="3.30.160.60:FF:000184">
    <property type="entry name" value="Zinc finger protein 333"/>
    <property type="match status" value="1"/>
</dbReference>
<dbReference type="SMART" id="SM00241">
    <property type="entry name" value="ZP"/>
    <property type="match status" value="1"/>
</dbReference>
<dbReference type="Gene3D" id="3.50.4.10">
    <property type="entry name" value="Hepatocyte Growth Factor"/>
    <property type="match status" value="4"/>
</dbReference>
<keyword evidence="8" id="KW-0804">Transcription</keyword>
<proteinExistence type="inferred from homology"/>
<dbReference type="EMBL" id="JAUCMV010000005">
    <property type="protein sequence ID" value="KAK0398784.1"/>
    <property type="molecule type" value="Genomic_DNA"/>
</dbReference>
<feature type="domain" description="C2H2-type" evidence="13">
    <location>
        <begin position="210"/>
        <end position="237"/>
    </location>
</feature>
<evidence type="ECO:0000313" key="17">
    <source>
        <dbReference type="Proteomes" id="UP001175271"/>
    </source>
</evidence>
<dbReference type="Pfam" id="PF00096">
    <property type="entry name" value="zf-C2H2"/>
    <property type="match status" value="7"/>
</dbReference>
<evidence type="ECO:0000259" key="13">
    <source>
        <dbReference type="PROSITE" id="PS50157"/>
    </source>
</evidence>
<keyword evidence="12" id="KW-0472">Membrane</keyword>
<feature type="compositionally biased region" description="Polar residues" evidence="11">
    <location>
        <begin position="1204"/>
        <end position="1214"/>
    </location>
</feature>
<feature type="domain" description="C2H2-type" evidence="13">
    <location>
        <begin position="237"/>
        <end position="265"/>
    </location>
</feature>
<reference evidence="16" key="1">
    <citation type="submission" date="2023-06" db="EMBL/GenBank/DDBJ databases">
        <title>Genomic analysis of the entomopathogenic nematode Steinernema hermaphroditum.</title>
        <authorList>
            <person name="Schwarz E.M."/>
            <person name="Heppert J.K."/>
            <person name="Baniya A."/>
            <person name="Schwartz H.T."/>
            <person name="Tan C.-H."/>
            <person name="Antoshechkin I."/>
            <person name="Sternberg P.W."/>
            <person name="Goodrich-Blair H."/>
            <person name="Dillman A.R."/>
        </authorList>
    </citation>
    <scope>NUCLEOTIDE SEQUENCE</scope>
    <source>
        <strain evidence="16">PS9179</strain>
        <tissue evidence="16">Whole animal</tissue>
    </source>
</reference>
<feature type="domain" description="C2H2-type" evidence="13">
    <location>
        <begin position="181"/>
        <end position="209"/>
    </location>
</feature>
<name>A0AA39H616_9BILA</name>
<evidence type="ECO:0000256" key="8">
    <source>
        <dbReference type="ARBA" id="ARBA00023163"/>
    </source>
</evidence>
<feature type="region of interest" description="Disordered" evidence="11">
    <location>
        <begin position="1343"/>
        <end position="1368"/>
    </location>
</feature>
<evidence type="ECO:0000256" key="5">
    <source>
        <dbReference type="ARBA" id="ARBA00022771"/>
    </source>
</evidence>
<evidence type="ECO:0000256" key="1">
    <source>
        <dbReference type="ARBA" id="ARBA00004123"/>
    </source>
</evidence>
<dbReference type="FunFam" id="3.30.160.60:FF:000295">
    <property type="entry name" value="zinc finger protein 19"/>
    <property type="match status" value="1"/>
</dbReference>
<keyword evidence="12" id="KW-1133">Transmembrane helix</keyword>
<evidence type="ECO:0000256" key="4">
    <source>
        <dbReference type="ARBA" id="ARBA00022737"/>
    </source>
</evidence>
<dbReference type="SUPFAM" id="SSF57414">
    <property type="entry name" value="Hairpin loop containing domain-like"/>
    <property type="match status" value="4"/>
</dbReference>
<feature type="domain" description="C2H2-type" evidence="13">
    <location>
        <begin position="392"/>
        <end position="419"/>
    </location>
</feature>
<feature type="compositionally biased region" description="Polar residues" evidence="11">
    <location>
        <begin position="38"/>
        <end position="51"/>
    </location>
</feature>
<accession>A0AA39H616</accession>
<keyword evidence="9" id="KW-0539">Nucleus</keyword>
<feature type="domain" description="Apple" evidence="14">
    <location>
        <begin position="960"/>
        <end position="1038"/>
    </location>
</feature>
<gene>
    <name evidence="16" type="ORF">QR680_002755</name>
</gene>
<dbReference type="SMART" id="SM00355">
    <property type="entry name" value="ZnF_C2H2"/>
    <property type="match status" value="11"/>
</dbReference>
<dbReference type="FunFam" id="3.30.160.60:FF:002343">
    <property type="entry name" value="Zinc finger protein 33A"/>
    <property type="match status" value="1"/>
</dbReference>
<comment type="similarity">
    <text evidence="2">Belongs to the krueppel C2H2-type zinc-finger protein family.</text>
</comment>
<dbReference type="Gene3D" id="3.30.160.60">
    <property type="entry name" value="Classic Zinc Finger"/>
    <property type="match status" value="10"/>
</dbReference>
<keyword evidence="17" id="KW-1185">Reference proteome</keyword>
<feature type="domain" description="C2H2-type" evidence="13">
    <location>
        <begin position="323"/>
        <end position="346"/>
    </location>
</feature>
<dbReference type="SMART" id="SM00473">
    <property type="entry name" value="PAN_AP"/>
    <property type="match status" value="4"/>
</dbReference>
<dbReference type="InterPro" id="IPR003609">
    <property type="entry name" value="Pan_app"/>
</dbReference>
<dbReference type="Pfam" id="PF13912">
    <property type="entry name" value="zf-C2H2_6"/>
    <property type="match status" value="1"/>
</dbReference>
<protein>
    <submittedName>
        <fullName evidence="16">Uncharacterized protein</fullName>
    </submittedName>
</protein>
<dbReference type="FunFam" id="3.30.160.60:FF:000475">
    <property type="entry name" value="zinc finger protein 32 isoform X1"/>
    <property type="match status" value="1"/>
</dbReference>
<feature type="compositionally biased region" description="Low complexity" evidence="11">
    <location>
        <begin position="1345"/>
        <end position="1356"/>
    </location>
</feature>
<keyword evidence="4" id="KW-0677">Repeat</keyword>
<evidence type="ECO:0000256" key="12">
    <source>
        <dbReference type="SAM" id="Phobius"/>
    </source>
</evidence>
<feature type="region of interest" description="Disordered" evidence="11">
    <location>
        <begin position="1186"/>
        <end position="1214"/>
    </location>
</feature>
<feature type="region of interest" description="Disordered" evidence="11">
    <location>
        <begin position="1"/>
        <end position="120"/>
    </location>
</feature>
<feature type="domain" description="Apple" evidence="14">
    <location>
        <begin position="765"/>
        <end position="852"/>
    </location>
</feature>
<keyword evidence="5 10" id="KW-0863">Zinc-finger</keyword>
<evidence type="ECO:0000256" key="3">
    <source>
        <dbReference type="ARBA" id="ARBA00022723"/>
    </source>
</evidence>
<keyword evidence="7" id="KW-0805">Transcription regulation</keyword>
<feature type="compositionally biased region" description="Low complexity" evidence="11">
    <location>
        <begin position="53"/>
        <end position="66"/>
    </location>
</feature>
<evidence type="ECO:0000256" key="6">
    <source>
        <dbReference type="ARBA" id="ARBA00022833"/>
    </source>
</evidence>
<comment type="caution">
    <text evidence="16">The sequence shown here is derived from an EMBL/GenBank/DDBJ whole genome shotgun (WGS) entry which is preliminary data.</text>
</comment>
<dbReference type="InterPro" id="IPR001507">
    <property type="entry name" value="ZP_dom"/>
</dbReference>
<dbReference type="FunFam" id="3.30.160.60:FF:000065">
    <property type="entry name" value="B-cell CLL/lymphoma 6, member B"/>
    <property type="match status" value="1"/>
</dbReference>
<keyword evidence="6" id="KW-0862">Zinc</keyword>
<keyword evidence="12" id="KW-0812">Transmembrane</keyword>
<dbReference type="FunFam" id="3.30.160.60:FF:000193">
    <property type="entry name" value="Zinc finger protein 300"/>
    <property type="match status" value="2"/>
</dbReference>
<dbReference type="FunFam" id="3.30.160.60:FF:000624">
    <property type="entry name" value="zinc finger protein 697"/>
    <property type="match status" value="1"/>
</dbReference>
<feature type="region of interest" description="Disordered" evidence="11">
    <location>
        <begin position="1052"/>
        <end position="1079"/>
    </location>
</feature>
<dbReference type="GO" id="GO:0008270">
    <property type="term" value="F:zinc ion binding"/>
    <property type="evidence" value="ECO:0007669"/>
    <property type="project" value="UniProtKB-KW"/>
</dbReference>
<feature type="domain" description="C2H2-type" evidence="13">
    <location>
        <begin position="295"/>
        <end position="322"/>
    </location>
</feature>
<dbReference type="InterPro" id="IPR050826">
    <property type="entry name" value="Krueppel_C2H2_ZnFinger"/>
</dbReference>
<dbReference type="PROSITE" id="PS00028">
    <property type="entry name" value="ZINC_FINGER_C2H2_1"/>
    <property type="match status" value="10"/>
</dbReference>
<evidence type="ECO:0000256" key="7">
    <source>
        <dbReference type="ARBA" id="ARBA00023015"/>
    </source>
</evidence>
<dbReference type="Proteomes" id="UP001175271">
    <property type="component" value="Unassembled WGS sequence"/>
</dbReference>
<feature type="domain" description="ZP" evidence="15">
    <location>
        <begin position="1086"/>
        <end position="1347"/>
    </location>
</feature>
<evidence type="ECO:0000259" key="15">
    <source>
        <dbReference type="PROSITE" id="PS51034"/>
    </source>
</evidence>
<feature type="domain" description="C2H2-type" evidence="13">
    <location>
        <begin position="267"/>
        <end position="294"/>
    </location>
</feature>
<evidence type="ECO:0000259" key="14">
    <source>
        <dbReference type="PROSITE" id="PS50948"/>
    </source>
</evidence>
<feature type="domain" description="Apple" evidence="14">
    <location>
        <begin position="671"/>
        <end position="758"/>
    </location>
</feature>
<dbReference type="InterPro" id="IPR036236">
    <property type="entry name" value="Znf_C2H2_sf"/>
</dbReference>
<dbReference type="GO" id="GO:0005634">
    <property type="term" value="C:nucleus"/>
    <property type="evidence" value="ECO:0007669"/>
    <property type="project" value="UniProtKB-SubCell"/>
</dbReference>
<evidence type="ECO:0000256" key="9">
    <source>
        <dbReference type="ARBA" id="ARBA00023242"/>
    </source>
</evidence>
<dbReference type="PROSITE" id="PS50157">
    <property type="entry name" value="ZINC_FINGER_C2H2_2"/>
    <property type="match status" value="10"/>
</dbReference>
<comment type="subcellular location">
    <subcellularLocation>
        <location evidence="1">Nucleus</location>
    </subcellularLocation>
</comment>
<evidence type="ECO:0000256" key="10">
    <source>
        <dbReference type="PROSITE-ProRule" id="PRU00042"/>
    </source>
</evidence>
<feature type="domain" description="C2H2-type" evidence="13">
    <location>
        <begin position="153"/>
        <end position="180"/>
    </location>
</feature>
<organism evidence="16 17">
    <name type="scientific">Steinernema hermaphroditum</name>
    <dbReference type="NCBI Taxonomy" id="289476"/>
    <lineage>
        <taxon>Eukaryota</taxon>
        <taxon>Metazoa</taxon>
        <taxon>Ecdysozoa</taxon>
        <taxon>Nematoda</taxon>
        <taxon>Chromadorea</taxon>
        <taxon>Rhabditida</taxon>
        <taxon>Tylenchina</taxon>
        <taxon>Panagrolaimomorpha</taxon>
        <taxon>Strongyloidoidea</taxon>
        <taxon>Steinernematidae</taxon>
        <taxon>Steinernema</taxon>
    </lineage>
</organism>
<feature type="compositionally biased region" description="Polar residues" evidence="11">
    <location>
        <begin position="9"/>
        <end position="20"/>
    </location>
</feature>
<dbReference type="PANTHER" id="PTHR24377">
    <property type="entry name" value="IP01015P-RELATED"/>
    <property type="match status" value="1"/>
</dbReference>
<dbReference type="Pfam" id="PF00024">
    <property type="entry name" value="PAN_1"/>
    <property type="match status" value="4"/>
</dbReference>
<dbReference type="InterPro" id="IPR013087">
    <property type="entry name" value="Znf_C2H2_type"/>
</dbReference>
<sequence length="1605" mass="178504">MLVEALQPQGVTPNYRTSITPLDESDLSDASDRRSCPSVDSSSQLSVQIAPQSEFSSASSDLSSSDPSEHQLSPQSFTEEMMDSKSSDGSTGPPLLTDERSEQSPEPPKPNVVRKNPSSQVEKRHICDDCGKGFPYLSILESHKRCHTGEKPFPCHFCSKKFAQKATLQVHERTHTGERPYKCKYCEKTFAQYGTKTVHEKSAHLGIRNYKCPKCSKCLSSPSALYTHKKTHGEKTFHCEFCTKTFTLKNYLKLHVKQVHGQNERKHVCKYCNKSFAYAGSLQVHVRTHTGEKPYTCKYCPKAFASQGNLQSHERTHTGERPYSCNVCGRAFIQKSQLTAHEATHAYVTDGSGENGTAKKQTDFVCKFCGKRYAYASSLYVHTRLHTGERPFRCGYCDKSFTNQGNMQVHERVHTGEKPFKCNTCDRRYAQKVGLKIHMEQCQQLSNQSKNGSITHEMSNIHQVEHEDKLSDAGKTVDLFSIFQNQMKALPKMPYPMSLAPSAATTVSFPQDLINPPFGLKLPTVPATLAYSPATAPLISNESSLLSNLLFPEDLLLNSNLAISSVLKTPTGQESLTSFPSLPTGLSALPHTESLSAFEKVTSTADDLLESSLLKPLLDVSQSPLPVSSIPQPTSSSLLHSSVAANAYQQLQFLLQSYPMINLPNSLLEHCTHSNVTSYLRSERMILRQFPQAVIQGVTLNQCVVQCNNQAEAVNCWSFQYDAAKQTCSLSSESGQPFGSSVLVQSEEESSSFYQQICIPSQYICPTPYAFERYPQKVLVGQALEVVQTEGLSECLQMCLEARNRYNIDCKSAMYYYETGECILNRKTFRDAPELLSNDTQNAIVDYFENNCLDVTCFDQSRLHWVRSENFKIDETKDVILTDMNSESCRKICTENKIDSEVFPCKSYVYAESKQQCHLSAESGATRSQTTELKEFASALSSISTGQYLEKMCLAGNAVCKDTSFELIANHMLDVSDEVISTSSVHHCLEACLNSKRKCNSVMFFHDRDECVLNEKSQFSNPELFQFALRVDYFDNVCDYVEGTQGHGLDIQPAKTEQTESENGVVQKESKNNSNNEKTKGRLKTECRLDGIVVSVEFGAPTTGAIFIKDHSSTCKNEFDGETEAKLEIPLPSNTESNVACPGSELLPKLWSFIVVIQKNEIGNSAVMTDNDRIFNVTCDYSNVELANPTTPKSEKQEDDSFDTGGSTTQRASDVSENIRMTMLRNGKPVTTVALGEELELRWEIERFREANADEKVGYFIDTCLAERLDGPPPDPEPLVLIQNGCPDPLVRNRLMREPIVEVENGFSTKIKVFRFDGSRRVRLRCAVNVCVERCKPVNCDIESDAGSAASTTPATSDEDVDDATTADNRVTVESFGKKRRRRRRQTLRDLSDMVRKFKPNYQTSTAPAASTTGIGGSVAAGQMIEQDTVAGSFTIIESSEVIENENIMDDASALATTEETVTRPTVSQIVQSADATIKKCTEDGFSEFSNLDDRVCILRHALISLIVILLLIAGMQIYTLVHCLYARSKRKRIVPSCSSSITDSSYSARKPSTSCGDTFSFRSTNSFESSSSMNSTKSQSSVTTEKMRDLSFLETESSKFKLLM</sequence>
<feature type="transmembrane region" description="Helical" evidence="12">
    <location>
        <begin position="1502"/>
        <end position="1526"/>
    </location>
</feature>
<feature type="domain" description="C2H2-type" evidence="13">
    <location>
        <begin position="125"/>
        <end position="152"/>
    </location>
</feature>
<feature type="domain" description="C2H2-type" evidence="13">
    <location>
        <begin position="364"/>
        <end position="391"/>
    </location>
</feature>
<dbReference type="PROSITE" id="PS50948">
    <property type="entry name" value="PAN"/>
    <property type="match status" value="4"/>
</dbReference>
<evidence type="ECO:0000256" key="2">
    <source>
        <dbReference type="ARBA" id="ARBA00006991"/>
    </source>
</evidence>
<dbReference type="SUPFAM" id="SSF57667">
    <property type="entry name" value="beta-beta-alpha zinc fingers"/>
    <property type="match status" value="8"/>
</dbReference>
<feature type="domain" description="Apple" evidence="14">
    <location>
        <begin position="857"/>
        <end position="953"/>
    </location>
</feature>
<dbReference type="PROSITE" id="PS51034">
    <property type="entry name" value="ZP_2"/>
    <property type="match status" value="1"/>
</dbReference>
<dbReference type="CDD" id="cd01099">
    <property type="entry name" value="PAN_AP_HGF"/>
    <property type="match status" value="2"/>
</dbReference>
<evidence type="ECO:0000313" key="16">
    <source>
        <dbReference type="EMBL" id="KAK0398784.1"/>
    </source>
</evidence>